<dbReference type="PANTHER" id="PTHR30273:SF2">
    <property type="entry name" value="PROTEIN FECR"/>
    <property type="match status" value="1"/>
</dbReference>
<proteinExistence type="predicted"/>
<feature type="domain" description="FecR protein" evidence="2">
    <location>
        <begin position="167"/>
        <end position="262"/>
    </location>
</feature>
<organism evidence="4 5">
    <name type="scientific">Flavivirga amylovorans</name>
    <dbReference type="NCBI Taxonomy" id="870486"/>
    <lineage>
        <taxon>Bacteria</taxon>
        <taxon>Pseudomonadati</taxon>
        <taxon>Bacteroidota</taxon>
        <taxon>Flavobacteriia</taxon>
        <taxon>Flavobacteriales</taxon>
        <taxon>Flavobacteriaceae</taxon>
        <taxon>Flavivirga</taxon>
    </lineage>
</organism>
<evidence type="ECO:0000256" key="1">
    <source>
        <dbReference type="SAM" id="Phobius"/>
    </source>
</evidence>
<dbReference type="EMBL" id="JAUOEM010000003">
    <property type="protein sequence ID" value="MDO5987579.1"/>
    <property type="molecule type" value="Genomic_DNA"/>
</dbReference>
<evidence type="ECO:0000313" key="5">
    <source>
        <dbReference type="Proteomes" id="UP001176891"/>
    </source>
</evidence>
<evidence type="ECO:0000259" key="3">
    <source>
        <dbReference type="Pfam" id="PF16344"/>
    </source>
</evidence>
<dbReference type="Gene3D" id="3.55.50.30">
    <property type="match status" value="1"/>
</dbReference>
<dbReference type="InterPro" id="IPR006860">
    <property type="entry name" value="FecR"/>
</dbReference>
<keyword evidence="1" id="KW-1133">Transmembrane helix</keyword>
<dbReference type="RefSeq" id="WP_303282142.1">
    <property type="nucleotide sequence ID" value="NZ_BAABCZ010000010.1"/>
</dbReference>
<dbReference type="Gene3D" id="2.60.120.1440">
    <property type="match status" value="1"/>
</dbReference>
<sequence length="377" mass="43365">MNKLVIKLIVGTITKEEIIELQRLSKESKNKKKLESILRKYHDLNLSLLENDLDKAHQKIIKGIRVNDRKVRKPYFYWTKYAAVFLILLSIAWVFKDSFLKTNTNETNLFPKDEIITLELSNGDILPINIFESQKIKNTDGKIVSYQNADSLNYTFENAETKLTYNTLNIPNGKQFKLRLSDGTMVHLNSGSSLKYPVSFFSSGSREVFLEGEAYFDVDHDKNRPFLVNTNNLNINVLGTKFNVSSYNEDAFTEVVLVEGSVALQDFKNLDTSIVLEPKQKGILKNNSQNIEVSLVNTAFYTAWIDGKLVFRNMSFNTIIKKLERHYSVQIENNNKILGEEIFNASFDPMTIEEVLSSFKETHKINYTIKNNKVLIN</sequence>
<gene>
    <name evidence="4" type="ORF">Q4Q39_09235</name>
</gene>
<keyword evidence="5" id="KW-1185">Reference proteome</keyword>
<accession>A0ABT8X1U2</accession>
<dbReference type="Pfam" id="PF04773">
    <property type="entry name" value="FecR"/>
    <property type="match status" value="1"/>
</dbReference>
<reference evidence="4" key="1">
    <citation type="submission" date="2023-07" db="EMBL/GenBank/DDBJ databases">
        <title>Two novel species in the genus Flavivirga.</title>
        <authorList>
            <person name="Kwon K."/>
        </authorList>
    </citation>
    <scope>NUCLEOTIDE SEQUENCE</scope>
    <source>
        <strain evidence="4">KACC 14157</strain>
    </source>
</reference>
<dbReference type="Pfam" id="PF16344">
    <property type="entry name" value="FecR_C"/>
    <property type="match status" value="1"/>
</dbReference>
<dbReference type="InterPro" id="IPR012373">
    <property type="entry name" value="Ferrdict_sens_TM"/>
</dbReference>
<keyword evidence="1" id="KW-0472">Membrane</keyword>
<keyword evidence="1" id="KW-0812">Transmembrane</keyword>
<dbReference type="InterPro" id="IPR032508">
    <property type="entry name" value="FecR_C"/>
</dbReference>
<evidence type="ECO:0000259" key="2">
    <source>
        <dbReference type="Pfam" id="PF04773"/>
    </source>
</evidence>
<comment type="caution">
    <text evidence="4">The sequence shown here is derived from an EMBL/GenBank/DDBJ whole genome shotgun (WGS) entry which is preliminary data.</text>
</comment>
<dbReference type="PANTHER" id="PTHR30273">
    <property type="entry name" value="PERIPLASMIC SIGNAL SENSOR AND SIGMA FACTOR ACTIVATOR FECR-RELATED"/>
    <property type="match status" value="1"/>
</dbReference>
<protein>
    <submittedName>
        <fullName evidence="4">FecR domain-containing protein</fullName>
    </submittedName>
</protein>
<feature type="domain" description="Protein FecR C-terminal" evidence="3">
    <location>
        <begin position="308"/>
        <end position="376"/>
    </location>
</feature>
<dbReference type="Proteomes" id="UP001176891">
    <property type="component" value="Unassembled WGS sequence"/>
</dbReference>
<feature type="transmembrane region" description="Helical" evidence="1">
    <location>
        <begin position="75"/>
        <end position="95"/>
    </location>
</feature>
<evidence type="ECO:0000313" key="4">
    <source>
        <dbReference type="EMBL" id="MDO5987579.1"/>
    </source>
</evidence>
<name>A0ABT8X1U2_9FLAO</name>